<organism evidence="5 6">
    <name type="scientific">Halanaerobium saccharolyticum</name>
    <dbReference type="NCBI Taxonomy" id="43595"/>
    <lineage>
        <taxon>Bacteria</taxon>
        <taxon>Bacillati</taxon>
        <taxon>Bacillota</taxon>
        <taxon>Clostridia</taxon>
        <taxon>Halanaerobiales</taxon>
        <taxon>Halanaerobiaceae</taxon>
        <taxon>Halanaerobium</taxon>
    </lineage>
</organism>
<dbReference type="CDD" id="cd04496">
    <property type="entry name" value="SSB_OBF"/>
    <property type="match status" value="1"/>
</dbReference>
<dbReference type="PROSITE" id="PS50935">
    <property type="entry name" value="SSB"/>
    <property type="match status" value="1"/>
</dbReference>
<comment type="caution">
    <text evidence="5">The sequence shown here is derived from an EMBL/GenBank/DDBJ whole genome shotgun (WGS) entry which is preliminary data.</text>
</comment>
<evidence type="ECO:0000313" key="6">
    <source>
        <dbReference type="Proteomes" id="UP000295064"/>
    </source>
</evidence>
<keyword evidence="1 2" id="KW-0238">DNA-binding</keyword>
<evidence type="ECO:0000256" key="1">
    <source>
        <dbReference type="ARBA" id="ARBA00023125"/>
    </source>
</evidence>
<dbReference type="PANTHER" id="PTHR10302:SF27">
    <property type="entry name" value="SINGLE-STRANDED DNA-BINDING PROTEIN"/>
    <property type="match status" value="1"/>
</dbReference>
<dbReference type="GO" id="GO:0009295">
    <property type="term" value="C:nucleoid"/>
    <property type="evidence" value="ECO:0007669"/>
    <property type="project" value="TreeGrafter"/>
</dbReference>
<feature type="compositionally biased region" description="Acidic residues" evidence="4">
    <location>
        <begin position="169"/>
        <end position="178"/>
    </location>
</feature>
<comment type="caution">
    <text evidence="2">Lacks conserved residue(s) required for the propagation of feature annotation.</text>
</comment>
<evidence type="ECO:0000313" key="5">
    <source>
        <dbReference type="EMBL" id="TDO77708.1"/>
    </source>
</evidence>
<evidence type="ECO:0000256" key="2">
    <source>
        <dbReference type="HAMAP-Rule" id="MF_00984"/>
    </source>
</evidence>
<protein>
    <recommendedName>
        <fullName evidence="2 3">Single-stranded DNA-binding protein</fullName>
        <shortName evidence="2">SSB</shortName>
    </recommendedName>
</protein>
<accession>A0A4R6LG36</accession>
<gene>
    <name evidence="5" type="ORF">DFR79_13240</name>
</gene>
<dbReference type="AlphaFoldDB" id="A0A4R6LG36"/>
<dbReference type="RefSeq" id="WP_133516088.1">
    <property type="nucleotide sequence ID" value="NZ_SNWX01000032.1"/>
</dbReference>
<dbReference type="SUPFAM" id="SSF50249">
    <property type="entry name" value="Nucleic acid-binding proteins"/>
    <property type="match status" value="1"/>
</dbReference>
<feature type="compositionally biased region" description="Polar residues" evidence="4">
    <location>
        <begin position="107"/>
        <end position="129"/>
    </location>
</feature>
<dbReference type="HAMAP" id="MF_00984">
    <property type="entry name" value="SSB"/>
    <property type="match status" value="1"/>
</dbReference>
<dbReference type="GO" id="GO:0006260">
    <property type="term" value="P:DNA replication"/>
    <property type="evidence" value="ECO:0007669"/>
    <property type="project" value="InterPro"/>
</dbReference>
<sequence>MLNRIVLIGRLTRDPELRYTSNGTPVCNLTLAVERNYTNADGEKDVDFINIVTWRGLAENCARHLGKGRLVGVDGSLQIRKSEKNNRTYINPEVNADNVRFLDFANNNSQRNNSQTKGNKQQNNSQGPGQHSNGQHSKNNSQHSNSKNNNQKTQQNSGQQVNEQYNDNFEGEDFEVPF</sequence>
<dbReference type="Gene3D" id="2.40.50.140">
    <property type="entry name" value="Nucleic acid-binding proteins"/>
    <property type="match status" value="1"/>
</dbReference>
<dbReference type="Pfam" id="PF00436">
    <property type="entry name" value="SSB"/>
    <property type="match status" value="1"/>
</dbReference>
<dbReference type="OrthoDB" id="9809878at2"/>
<name>A0A4R6LG36_9FIRM</name>
<dbReference type="InterPro" id="IPR012340">
    <property type="entry name" value="NA-bd_OB-fold"/>
</dbReference>
<feature type="compositionally biased region" description="Low complexity" evidence="4">
    <location>
        <begin position="130"/>
        <end position="160"/>
    </location>
</feature>
<dbReference type="PANTHER" id="PTHR10302">
    <property type="entry name" value="SINGLE-STRANDED DNA-BINDING PROTEIN"/>
    <property type="match status" value="1"/>
</dbReference>
<feature type="region of interest" description="Disordered" evidence="4">
    <location>
        <begin position="107"/>
        <end position="178"/>
    </location>
</feature>
<dbReference type="InterPro" id="IPR011344">
    <property type="entry name" value="ssDNA-bd"/>
</dbReference>
<reference evidence="5 6" key="1">
    <citation type="submission" date="2019-03" db="EMBL/GenBank/DDBJ databases">
        <title>Subsurface microbial communities from deep shales in Ohio and West Virginia, USA.</title>
        <authorList>
            <person name="Wrighton K."/>
        </authorList>
    </citation>
    <scope>NUCLEOTIDE SEQUENCE [LARGE SCALE GENOMIC DNA]</scope>
    <source>
        <strain evidence="5 6">MA284_T2</strain>
    </source>
</reference>
<evidence type="ECO:0000256" key="4">
    <source>
        <dbReference type="SAM" id="MobiDB-lite"/>
    </source>
</evidence>
<comment type="subunit">
    <text evidence="2">Homotetramer.</text>
</comment>
<dbReference type="GO" id="GO:0003697">
    <property type="term" value="F:single-stranded DNA binding"/>
    <property type="evidence" value="ECO:0007669"/>
    <property type="project" value="UniProtKB-UniRule"/>
</dbReference>
<dbReference type="Proteomes" id="UP000295064">
    <property type="component" value="Unassembled WGS sequence"/>
</dbReference>
<dbReference type="NCBIfam" id="TIGR00621">
    <property type="entry name" value="ssb"/>
    <property type="match status" value="1"/>
</dbReference>
<dbReference type="InterPro" id="IPR000424">
    <property type="entry name" value="Primosome_PriB/ssb"/>
</dbReference>
<evidence type="ECO:0000256" key="3">
    <source>
        <dbReference type="RuleBase" id="RU000524"/>
    </source>
</evidence>
<dbReference type="EMBL" id="SNWX01000032">
    <property type="protein sequence ID" value="TDO77708.1"/>
    <property type="molecule type" value="Genomic_DNA"/>
</dbReference>
<proteinExistence type="inferred from homology"/>